<evidence type="ECO:0000256" key="1">
    <source>
        <dbReference type="ARBA" id="ARBA00010617"/>
    </source>
</evidence>
<keyword evidence="2" id="KW-0560">Oxidoreductase</keyword>
<keyword evidence="4" id="KW-1185">Reference proteome</keyword>
<evidence type="ECO:0000256" key="2">
    <source>
        <dbReference type="RuleBase" id="RU000461"/>
    </source>
</evidence>
<dbReference type="InterPro" id="IPR036396">
    <property type="entry name" value="Cyt_P450_sf"/>
</dbReference>
<dbReference type="InterPro" id="IPR002397">
    <property type="entry name" value="Cyt_P450_B"/>
</dbReference>
<keyword evidence="2" id="KW-0408">Iron</keyword>
<protein>
    <submittedName>
        <fullName evidence="3">Polyketide biosynthesis cytochrome P450 PksS</fullName>
    </submittedName>
</protein>
<dbReference type="PRINTS" id="PR00385">
    <property type="entry name" value="P450"/>
</dbReference>
<dbReference type="SUPFAM" id="SSF48264">
    <property type="entry name" value="Cytochrome P450"/>
    <property type="match status" value="1"/>
</dbReference>
<dbReference type="Pfam" id="PF00067">
    <property type="entry name" value="p450"/>
    <property type="match status" value="1"/>
</dbReference>
<dbReference type="Gene3D" id="1.10.630.10">
    <property type="entry name" value="Cytochrome P450"/>
    <property type="match status" value="1"/>
</dbReference>
<dbReference type="PRINTS" id="PR00359">
    <property type="entry name" value="BP450"/>
</dbReference>
<accession>A0ABP9WZN5</accession>
<keyword evidence="2" id="KW-0503">Monooxygenase</keyword>
<dbReference type="Proteomes" id="UP001428290">
    <property type="component" value="Unassembled WGS sequence"/>
</dbReference>
<name>A0ABP9WZN5_9CHLR</name>
<evidence type="ECO:0000313" key="4">
    <source>
        <dbReference type="Proteomes" id="UP001428290"/>
    </source>
</evidence>
<organism evidence="3 4">
    <name type="scientific">Herpetosiphon gulosus</name>
    <dbReference type="NCBI Taxonomy" id="1973496"/>
    <lineage>
        <taxon>Bacteria</taxon>
        <taxon>Bacillati</taxon>
        <taxon>Chloroflexota</taxon>
        <taxon>Chloroflexia</taxon>
        <taxon>Herpetosiphonales</taxon>
        <taxon>Herpetosiphonaceae</taxon>
        <taxon>Herpetosiphon</taxon>
    </lineage>
</organism>
<dbReference type="PROSITE" id="PS00086">
    <property type="entry name" value="CYTOCHROME_P450"/>
    <property type="match status" value="1"/>
</dbReference>
<dbReference type="InterPro" id="IPR001128">
    <property type="entry name" value="Cyt_P450"/>
</dbReference>
<dbReference type="RefSeq" id="WP_345722241.1">
    <property type="nucleotide sequence ID" value="NZ_BAABRU010000007.1"/>
</dbReference>
<comment type="caution">
    <text evidence="3">The sequence shown here is derived from an EMBL/GenBank/DDBJ whole genome shotgun (WGS) entry which is preliminary data.</text>
</comment>
<proteinExistence type="inferred from homology"/>
<dbReference type="PANTHER" id="PTHR46696:SF1">
    <property type="entry name" value="CYTOCHROME P450 YJIB-RELATED"/>
    <property type="match status" value="1"/>
</dbReference>
<sequence length="412" mass="45325">MTQSQAHIDADDPTAQIFQPSAIENPYPLFAQMRAKAAVLAVPSPYEFVKADAWLVTRYAEAVQVLKDSRFTVDATILNPEAGVFGQTASEGAEDRSFLGAKSMVSADGAEHSRLRSLVAKAFTPRYIEQLRPRIQELADELLDQVQAQGAMDLVKDYAYPLPINVISEMLGVPAHERDQMRQWSDALTSHSPESQGQLRDFAMYVQKLIADKRHNPQADLISKLVELEATGDALSESELLATAGLLIFAGHETTSNLISIGSLMLLDHPEQRARLQADASLIPTAVEELLRFNGPIFSPAPRFALEDLEIAGQPIRRGDLVLVALGSANHDQSVFNDPESLDVAREISRQLAFGHGVHFCLGAPLARLEGEIAFSSLLKRIPNLQLAVPREQIKWRDNLNLRGLKALPVIF</sequence>
<keyword evidence="2" id="KW-0479">Metal-binding</keyword>
<dbReference type="EMBL" id="BAABRU010000007">
    <property type="protein sequence ID" value="GAA5528629.1"/>
    <property type="molecule type" value="Genomic_DNA"/>
</dbReference>
<comment type="similarity">
    <text evidence="1 2">Belongs to the cytochrome P450 family.</text>
</comment>
<reference evidence="3 4" key="1">
    <citation type="submission" date="2024-02" db="EMBL/GenBank/DDBJ databases">
        <title>Herpetosiphon gulosus NBRC 112829.</title>
        <authorList>
            <person name="Ichikawa N."/>
            <person name="Katano-Makiyama Y."/>
            <person name="Hidaka K."/>
        </authorList>
    </citation>
    <scope>NUCLEOTIDE SEQUENCE [LARGE SCALE GENOMIC DNA]</scope>
    <source>
        <strain evidence="3 4">NBRC 112829</strain>
    </source>
</reference>
<keyword evidence="2" id="KW-0349">Heme</keyword>
<gene>
    <name evidence="3" type="primary">pksS_1</name>
    <name evidence="3" type="ORF">Hgul01_02431</name>
</gene>
<dbReference type="PANTHER" id="PTHR46696">
    <property type="entry name" value="P450, PUTATIVE (EUROFUNG)-RELATED"/>
    <property type="match status" value="1"/>
</dbReference>
<evidence type="ECO:0000313" key="3">
    <source>
        <dbReference type="EMBL" id="GAA5528629.1"/>
    </source>
</evidence>
<dbReference type="InterPro" id="IPR017972">
    <property type="entry name" value="Cyt_P450_CS"/>
</dbReference>
<dbReference type="CDD" id="cd11029">
    <property type="entry name" value="CYP107-like"/>
    <property type="match status" value="1"/>
</dbReference>